<dbReference type="EMBL" id="BPVZ01000014">
    <property type="protein sequence ID" value="GKU99609.1"/>
    <property type="molecule type" value="Genomic_DNA"/>
</dbReference>
<name>A0AAV5IL48_9ROSI</name>
<protein>
    <submittedName>
        <fullName evidence="1">Uncharacterized protein</fullName>
    </submittedName>
</protein>
<reference evidence="1 2" key="1">
    <citation type="journal article" date="2021" name="Commun. Biol.">
        <title>The genome of Shorea leprosula (Dipterocarpaceae) highlights the ecological relevance of drought in aseasonal tropical rainforests.</title>
        <authorList>
            <person name="Ng K.K.S."/>
            <person name="Kobayashi M.J."/>
            <person name="Fawcett J.A."/>
            <person name="Hatakeyama M."/>
            <person name="Paape T."/>
            <person name="Ng C.H."/>
            <person name="Ang C.C."/>
            <person name="Tnah L.H."/>
            <person name="Lee C.T."/>
            <person name="Nishiyama T."/>
            <person name="Sese J."/>
            <person name="O'Brien M.J."/>
            <person name="Copetti D."/>
            <person name="Mohd Noor M.I."/>
            <person name="Ong R.C."/>
            <person name="Putra M."/>
            <person name="Sireger I.Z."/>
            <person name="Indrioko S."/>
            <person name="Kosugi Y."/>
            <person name="Izuno A."/>
            <person name="Isagi Y."/>
            <person name="Lee S.L."/>
            <person name="Shimizu K.K."/>
        </authorList>
    </citation>
    <scope>NUCLEOTIDE SEQUENCE [LARGE SCALE GENOMIC DNA]</scope>
    <source>
        <strain evidence="1">214</strain>
    </source>
</reference>
<organism evidence="1 2">
    <name type="scientific">Rubroshorea leprosula</name>
    <dbReference type="NCBI Taxonomy" id="152421"/>
    <lineage>
        <taxon>Eukaryota</taxon>
        <taxon>Viridiplantae</taxon>
        <taxon>Streptophyta</taxon>
        <taxon>Embryophyta</taxon>
        <taxon>Tracheophyta</taxon>
        <taxon>Spermatophyta</taxon>
        <taxon>Magnoliopsida</taxon>
        <taxon>eudicotyledons</taxon>
        <taxon>Gunneridae</taxon>
        <taxon>Pentapetalae</taxon>
        <taxon>rosids</taxon>
        <taxon>malvids</taxon>
        <taxon>Malvales</taxon>
        <taxon>Dipterocarpaceae</taxon>
        <taxon>Rubroshorea</taxon>
    </lineage>
</organism>
<dbReference type="Proteomes" id="UP001054252">
    <property type="component" value="Unassembled WGS sequence"/>
</dbReference>
<evidence type="ECO:0000313" key="1">
    <source>
        <dbReference type="EMBL" id="GKU99609.1"/>
    </source>
</evidence>
<accession>A0AAV5IL48</accession>
<sequence>MEISFLYKGPPRLDMLGEIPVLAIPTDFQCANFFRKNKPLPLPRVGIQLSVIVKPVNGILFRIRGNPFGLAASKYHLPQLDCFLIGVLKKTFTVSFSIHTLKTFVEIPALYIKHEESDKIIWISRHGISMIVDGERRKAEAACNQGEVLLDNSSEMLIIRTKCFLCLFLYSDLGFKCSAFLGMASRSFWIPDIGKKLVAATLSLS</sequence>
<comment type="caution">
    <text evidence="1">The sequence shown here is derived from an EMBL/GenBank/DDBJ whole genome shotgun (WGS) entry which is preliminary data.</text>
</comment>
<gene>
    <name evidence="1" type="ORF">SLEP1_g12429</name>
</gene>
<keyword evidence="2" id="KW-1185">Reference proteome</keyword>
<dbReference type="AlphaFoldDB" id="A0AAV5IL48"/>
<proteinExistence type="predicted"/>
<evidence type="ECO:0000313" key="2">
    <source>
        <dbReference type="Proteomes" id="UP001054252"/>
    </source>
</evidence>